<feature type="binding site" evidence="3 5">
    <location>
        <position position="13"/>
    </location>
    <ligand>
        <name>substrate</name>
    </ligand>
</feature>
<dbReference type="SMART" id="SM01001">
    <property type="entry name" value="AIRC"/>
    <property type="match status" value="1"/>
</dbReference>
<dbReference type="PANTHER" id="PTHR23046:SF2">
    <property type="entry name" value="PHOSPHORIBOSYLAMINOIMIDAZOLE CARBOXYLASE"/>
    <property type="match status" value="1"/>
</dbReference>
<evidence type="ECO:0000256" key="1">
    <source>
        <dbReference type="ARBA" id="ARBA00022755"/>
    </source>
</evidence>
<name>A0A7C3J423_9CREN</name>
<protein>
    <recommendedName>
        <fullName evidence="3 4">N5-carboxyaminoimidazole ribonucleotide mutase</fullName>
        <shortName evidence="3 4">N5-CAIR mutase</shortName>
        <ecNumber evidence="3 4">5.4.99.18</ecNumber>
    </recommendedName>
    <alternativeName>
        <fullName evidence="3">5-(carboxyamino)imidazole ribonucleotide mutase</fullName>
    </alternativeName>
</protein>
<feature type="binding site" evidence="3 5">
    <location>
        <position position="40"/>
    </location>
    <ligand>
        <name>substrate</name>
    </ligand>
</feature>
<dbReference type="SUPFAM" id="SSF52255">
    <property type="entry name" value="N5-CAIR mutase (phosphoribosylaminoimidazole carboxylase, PurE)"/>
    <property type="match status" value="1"/>
</dbReference>
<dbReference type="Pfam" id="PF00731">
    <property type="entry name" value="AIRC"/>
    <property type="match status" value="1"/>
</dbReference>
<evidence type="ECO:0000259" key="6">
    <source>
        <dbReference type="SMART" id="SM01001"/>
    </source>
</evidence>
<reference evidence="7" key="1">
    <citation type="journal article" date="2020" name="mSystems">
        <title>Genome- and Community-Level Interaction Insights into Carbon Utilization and Element Cycling Functions of Hydrothermarchaeota in Hydrothermal Sediment.</title>
        <authorList>
            <person name="Zhou Z."/>
            <person name="Liu Y."/>
            <person name="Xu W."/>
            <person name="Pan J."/>
            <person name="Luo Z.H."/>
            <person name="Li M."/>
        </authorList>
    </citation>
    <scope>NUCLEOTIDE SEQUENCE [LARGE SCALE GENOMIC DNA]</scope>
    <source>
        <strain evidence="7">SpSt-468</strain>
    </source>
</reference>
<dbReference type="AlphaFoldDB" id="A0A7C3J423"/>
<keyword evidence="7" id="KW-0456">Lyase</keyword>
<dbReference type="NCBIfam" id="TIGR01162">
    <property type="entry name" value="purE"/>
    <property type="match status" value="1"/>
</dbReference>
<evidence type="ECO:0000256" key="3">
    <source>
        <dbReference type="HAMAP-Rule" id="MF_01929"/>
    </source>
</evidence>
<dbReference type="InterPro" id="IPR033747">
    <property type="entry name" value="PurE_ClassI"/>
</dbReference>
<evidence type="ECO:0000256" key="2">
    <source>
        <dbReference type="ARBA" id="ARBA00023235"/>
    </source>
</evidence>
<keyword evidence="1 3" id="KW-0658">Purine biosynthesis</keyword>
<dbReference type="GO" id="GO:0034023">
    <property type="term" value="F:5-(carboxyamino)imidazole ribonucleotide mutase activity"/>
    <property type="evidence" value="ECO:0007669"/>
    <property type="project" value="UniProtKB-UniRule"/>
</dbReference>
<dbReference type="InterPro" id="IPR024694">
    <property type="entry name" value="PurE_prokaryotes"/>
</dbReference>
<dbReference type="UniPathway" id="UPA00074">
    <property type="reaction ID" value="UER00943"/>
</dbReference>
<dbReference type="GO" id="GO:0006189">
    <property type="term" value="P:'de novo' IMP biosynthetic process"/>
    <property type="evidence" value="ECO:0007669"/>
    <property type="project" value="UniProtKB-UniRule"/>
</dbReference>
<feature type="domain" description="PurE" evidence="6">
    <location>
        <begin position="2"/>
        <end position="144"/>
    </location>
</feature>
<dbReference type="InterPro" id="IPR000031">
    <property type="entry name" value="PurE_dom"/>
</dbReference>
<dbReference type="EMBL" id="DSTX01000007">
    <property type="protein sequence ID" value="HFK20553.1"/>
    <property type="molecule type" value="Genomic_DNA"/>
</dbReference>
<comment type="function">
    <text evidence="3 4">Catalyzes the conversion of N5-carboxyaminoimidazole ribonucleotide (N5-CAIR) to 4-carboxy-5-aminoimidazole ribonucleotide (CAIR).</text>
</comment>
<sequence>MPKVAVIIGSKSDEKLGLDLIDFLRGYEIDCSLEVISAHRNPEKLDRFIRNSDAEVFIAIAGLAAALPGVIASKTIRPVIGVPREVKLGGLDSLLSIVQMPPGIPVATVGIDNWKNAGVLALEILALKHREIAERLVGEREGSK</sequence>
<comment type="similarity">
    <text evidence="3">Belongs to the AIR carboxylase family. Class I subfamily.</text>
</comment>
<evidence type="ECO:0000313" key="7">
    <source>
        <dbReference type="EMBL" id="HFK20553.1"/>
    </source>
</evidence>
<keyword evidence="2 3" id="KW-0413">Isomerase</keyword>
<dbReference type="PANTHER" id="PTHR23046">
    <property type="entry name" value="PHOSPHORIBOSYLAMINOIMIDAZOLE CARBOXYLASE CATALYTIC SUBUNIT"/>
    <property type="match status" value="1"/>
</dbReference>
<comment type="caution">
    <text evidence="7">The sequence shown here is derived from an EMBL/GenBank/DDBJ whole genome shotgun (WGS) entry which is preliminary data.</text>
</comment>
<feature type="binding site" evidence="3 5">
    <location>
        <position position="10"/>
    </location>
    <ligand>
        <name>substrate</name>
    </ligand>
</feature>
<comment type="catalytic activity">
    <reaction evidence="3 4">
        <text>5-carboxyamino-1-(5-phospho-D-ribosyl)imidazole + H(+) = 5-amino-1-(5-phospho-D-ribosyl)imidazole-4-carboxylate</text>
        <dbReference type="Rhea" id="RHEA:13193"/>
        <dbReference type="ChEBI" id="CHEBI:15378"/>
        <dbReference type="ChEBI" id="CHEBI:58730"/>
        <dbReference type="ChEBI" id="CHEBI:77657"/>
        <dbReference type="EC" id="5.4.99.18"/>
    </reaction>
</comment>
<accession>A0A7C3J423</accession>
<gene>
    <name evidence="3 7" type="primary">purE</name>
    <name evidence="7" type="ORF">ENS19_04640</name>
</gene>
<dbReference type="HAMAP" id="MF_01929">
    <property type="entry name" value="PurE_classI"/>
    <property type="match status" value="1"/>
</dbReference>
<dbReference type="PIRSF" id="PIRSF001338">
    <property type="entry name" value="AIR_carboxylase"/>
    <property type="match status" value="1"/>
</dbReference>
<dbReference type="EC" id="5.4.99.18" evidence="3 4"/>
<organism evidence="7">
    <name type="scientific">Candidatus Methanomethylicus mesodigestus</name>
    <dbReference type="NCBI Taxonomy" id="1867258"/>
    <lineage>
        <taxon>Archaea</taxon>
        <taxon>Thermoproteota</taxon>
        <taxon>Methanosuratincolia</taxon>
        <taxon>Candidatus Methanomethylicales</taxon>
        <taxon>Candidatus Methanomethylicaceae</taxon>
        <taxon>Candidatus Methanomethylicus</taxon>
    </lineage>
</organism>
<proteinExistence type="inferred from homology"/>
<dbReference type="GO" id="GO:0016829">
    <property type="term" value="F:lyase activity"/>
    <property type="evidence" value="ECO:0007669"/>
    <property type="project" value="UniProtKB-KW"/>
</dbReference>
<dbReference type="Gene3D" id="3.40.50.1970">
    <property type="match status" value="1"/>
</dbReference>
<evidence type="ECO:0000256" key="5">
    <source>
        <dbReference type="PIRSR" id="PIRSR001338-1"/>
    </source>
</evidence>
<comment type="pathway">
    <text evidence="3 4">Purine metabolism; IMP biosynthesis via de novo pathway; 5-amino-1-(5-phospho-D-ribosyl)imidazole-4-carboxylate from 5-amino-1-(5-phospho-D-ribosyl)imidazole (N5-CAIR route): step 2/2.</text>
</comment>
<evidence type="ECO:0000256" key="4">
    <source>
        <dbReference type="PIRNR" id="PIRNR001338"/>
    </source>
</evidence>